<accession>A0A645A2R3</accession>
<sequence length="43" mass="4700">MVDHIIGQTIIRGEDIQANTVEASHTTTERTKPNVVVAVFHNG</sequence>
<reference evidence="1" key="1">
    <citation type="submission" date="2019-08" db="EMBL/GenBank/DDBJ databases">
        <authorList>
            <person name="Kucharzyk K."/>
            <person name="Murdoch R.W."/>
            <person name="Higgins S."/>
            <person name="Loffler F."/>
        </authorList>
    </citation>
    <scope>NUCLEOTIDE SEQUENCE</scope>
</reference>
<dbReference type="AlphaFoldDB" id="A0A645A2R3"/>
<gene>
    <name evidence="1" type="ORF">SDC9_90772</name>
</gene>
<name>A0A645A2R3_9ZZZZ</name>
<comment type="caution">
    <text evidence="1">The sequence shown here is derived from an EMBL/GenBank/DDBJ whole genome shotgun (WGS) entry which is preliminary data.</text>
</comment>
<organism evidence="1">
    <name type="scientific">bioreactor metagenome</name>
    <dbReference type="NCBI Taxonomy" id="1076179"/>
    <lineage>
        <taxon>unclassified sequences</taxon>
        <taxon>metagenomes</taxon>
        <taxon>ecological metagenomes</taxon>
    </lineage>
</organism>
<proteinExistence type="predicted"/>
<evidence type="ECO:0000313" key="1">
    <source>
        <dbReference type="EMBL" id="MPM44094.1"/>
    </source>
</evidence>
<protein>
    <submittedName>
        <fullName evidence="1">Uncharacterized protein</fullName>
    </submittedName>
</protein>
<dbReference type="EMBL" id="VSSQ01010346">
    <property type="protein sequence ID" value="MPM44094.1"/>
    <property type="molecule type" value="Genomic_DNA"/>
</dbReference>